<dbReference type="VEuPathDB" id="FungiDB:FOC1_g10013470"/>
<keyword evidence="4" id="KW-0472">Membrane</keyword>
<evidence type="ECO:0000256" key="3">
    <source>
        <dbReference type="ARBA" id="ARBA00022989"/>
    </source>
</evidence>
<comment type="subcellular location">
    <subcellularLocation>
        <location evidence="1">Membrane</location>
    </subcellularLocation>
</comment>
<dbReference type="VEuPathDB" id="FungiDB:FOXG_02284"/>
<dbReference type="VEuPathDB" id="FungiDB:FOIG_05505"/>
<evidence type="ECO:0000256" key="1">
    <source>
        <dbReference type="ARBA" id="ARBA00004370"/>
    </source>
</evidence>
<evidence type="ECO:0000256" key="2">
    <source>
        <dbReference type="ARBA" id="ARBA00022692"/>
    </source>
</evidence>
<keyword evidence="2" id="KW-0812">Transmembrane</keyword>
<dbReference type="InterPro" id="IPR013057">
    <property type="entry name" value="AA_transpt_TM"/>
</dbReference>
<dbReference type="VEuPathDB" id="FungiDB:FOZG_04928"/>
<reference evidence="6 7" key="1">
    <citation type="journal article" date="2018" name="Sci. Rep.">
        <title>Characterisation of pathogen-specific regions and novel effector candidates in Fusarium oxysporum f. sp. cepae.</title>
        <authorList>
            <person name="Armitage A.D."/>
            <person name="Taylor A."/>
            <person name="Sobczyk M.K."/>
            <person name="Baxter L."/>
            <person name="Greenfield B.P."/>
            <person name="Bates H.J."/>
            <person name="Wilson F."/>
            <person name="Jackson A.C."/>
            <person name="Ott S."/>
            <person name="Harrison R.J."/>
            <person name="Clarkson J.P."/>
        </authorList>
    </citation>
    <scope>NUCLEOTIDE SEQUENCE [LARGE SCALE GENOMIC DNA]</scope>
    <source>
        <strain evidence="6 7">Fo_A28</strain>
    </source>
</reference>
<dbReference type="VEuPathDB" id="FungiDB:HZS61_010180"/>
<organism evidence="6 7">
    <name type="scientific">Fusarium oxysporum</name>
    <name type="common">Fusarium vascular wilt</name>
    <dbReference type="NCBI Taxonomy" id="5507"/>
    <lineage>
        <taxon>Eukaryota</taxon>
        <taxon>Fungi</taxon>
        <taxon>Dikarya</taxon>
        <taxon>Ascomycota</taxon>
        <taxon>Pezizomycotina</taxon>
        <taxon>Sordariomycetes</taxon>
        <taxon>Hypocreomycetidae</taxon>
        <taxon>Hypocreales</taxon>
        <taxon>Nectriaceae</taxon>
        <taxon>Fusarium</taxon>
        <taxon>Fusarium oxysporum species complex</taxon>
    </lineage>
</organism>
<evidence type="ECO:0000313" key="7">
    <source>
        <dbReference type="Proteomes" id="UP000285860"/>
    </source>
</evidence>
<name>A0A420RLN6_FUSOX</name>
<dbReference type="VEuPathDB" id="FungiDB:FOMG_04754"/>
<gene>
    <name evidence="6" type="ORF">BFJ68_g4219</name>
</gene>
<accession>A0A420RLN6</accession>
<dbReference type="Proteomes" id="UP000285860">
    <property type="component" value="Unassembled WGS sequence"/>
</dbReference>
<dbReference type="Pfam" id="PF01490">
    <property type="entry name" value="Aa_trans"/>
    <property type="match status" value="1"/>
</dbReference>
<proteinExistence type="predicted"/>
<keyword evidence="3" id="KW-1133">Transmembrane helix</keyword>
<feature type="domain" description="Amino acid transporter transmembrane" evidence="5">
    <location>
        <begin position="65"/>
        <end position="146"/>
    </location>
</feature>
<evidence type="ECO:0000259" key="5">
    <source>
        <dbReference type="Pfam" id="PF01490"/>
    </source>
</evidence>
<protein>
    <recommendedName>
        <fullName evidence="5">Amino acid transporter transmembrane domain-containing protein</fullName>
    </recommendedName>
</protein>
<dbReference type="VEuPathDB" id="FungiDB:FOC4_g10010644"/>
<comment type="caution">
    <text evidence="6">The sequence shown here is derived from an EMBL/GenBank/DDBJ whole genome shotgun (WGS) entry which is preliminary data.</text>
</comment>
<dbReference type="EMBL" id="MRCY01000014">
    <property type="protein sequence ID" value="RKL17957.1"/>
    <property type="molecule type" value="Genomic_DNA"/>
</dbReference>
<dbReference type="GO" id="GO:0016020">
    <property type="term" value="C:membrane"/>
    <property type="evidence" value="ECO:0007669"/>
    <property type="project" value="UniProtKB-SubCell"/>
</dbReference>
<dbReference type="AlphaFoldDB" id="A0A420RLN6"/>
<evidence type="ECO:0000256" key="4">
    <source>
        <dbReference type="ARBA" id="ARBA00023136"/>
    </source>
</evidence>
<sequence length="157" mass="16976">MPSDEIAVVEEANNSNSTNEKKICLGASNSNRSSRRNSHAPEVVDDAVFGHVGEKGPNYRSVCTIALMTKTQVGLGVLAIPRTFHALGLIPGVFCLVAIGGMTSWSGYIVGTFKLNHPEVYTIDDAGGKMFGRIGREIFAAIFMLSKHFSSPYQGYY</sequence>
<evidence type="ECO:0000313" key="6">
    <source>
        <dbReference type="EMBL" id="RKL17957.1"/>
    </source>
</evidence>